<keyword evidence="1" id="KW-0472">Membrane</keyword>
<name>A0A5B8FZV4_9RHOB</name>
<evidence type="ECO:0000313" key="3">
    <source>
        <dbReference type="Proteomes" id="UP000305888"/>
    </source>
</evidence>
<keyword evidence="3" id="KW-1185">Reference proteome</keyword>
<accession>A0A5B8FZV4</accession>
<evidence type="ECO:0000313" key="2">
    <source>
        <dbReference type="EMBL" id="QDL92242.1"/>
    </source>
</evidence>
<dbReference type="KEGG" id="ppru:FDP22_10905"/>
<sequence length="259" mass="28784">MQDWWIVVCSWVIAEDTFIFKWQTLIAGVLAFLAAAWTVRLLRRQISQAEGAERERRRASERAARAALIPIVEDLNIWTLSSGAILYQFYTEGELYSQANFTLKKAPTMDGLPDRVISSLPSFASQLETGLFPQAMTLVRLATLVSSRIRNLTDKTLRAGRVVEPVSELRMLLADCAALQVHCEAMQRCLAEDIIPATTLTQVDQGVLALYRFSVRSLGGGTQGGAPRDEILLMMRSGSLLPFGLVEEVERNPRLVASE</sequence>
<feature type="transmembrane region" description="Helical" evidence="1">
    <location>
        <begin position="20"/>
        <end position="39"/>
    </location>
</feature>
<organism evidence="2 3">
    <name type="scientific">Paroceanicella profunda</name>
    <dbReference type="NCBI Taxonomy" id="2579971"/>
    <lineage>
        <taxon>Bacteria</taxon>
        <taxon>Pseudomonadati</taxon>
        <taxon>Pseudomonadota</taxon>
        <taxon>Alphaproteobacteria</taxon>
        <taxon>Rhodobacterales</taxon>
        <taxon>Paracoccaceae</taxon>
        <taxon>Paroceanicella</taxon>
    </lineage>
</organism>
<keyword evidence="1" id="KW-1133">Transmembrane helix</keyword>
<gene>
    <name evidence="2" type="ORF">FDP22_10905</name>
</gene>
<protein>
    <submittedName>
        <fullName evidence="2">Uncharacterized protein</fullName>
    </submittedName>
</protein>
<dbReference type="AlphaFoldDB" id="A0A5B8FZV4"/>
<keyword evidence="1" id="KW-0812">Transmembrane</keyword>
<proteinExistence type="predicted"/>
<reference evidence="2 3" key="1">
    <citation type="submission" date="2019-06" db="EMBL/GenBank/DDBJ databases">
        <title>Genome sequence of Rhodobacteraceae bacterium D4M1.</title>
        <authorList>
            <person name="Cao J."/>
        </authorList>
    </citation>
    <scope>NUCLEOTIDE SEQUENCE [LARGE SCALE GENOMIC DNA]</scope>
    <source>
        <strain evidence="2 3">D4M1</strain>
    </source>
</reference>
<dbReference type="EMBL" id="CP040818">
    <property type="protein sequence ID" value="QDL92242.1"/>
    <property type="molecule type" value="Genomic_DNA"/>
</dbReference>
<evidence type="ECO:0000256" key="1">
    <source>
        <dbReference type="SAM" id="Phobius"/>
    </source>
</evidence>
<dbReference type="Proteomes" id="UP000305888">
    <property type="component" value="Chromosome"/>
</dbReference>
<dbReference type="RefSeq" id="WP_138572877.1">
    <property type="nucleotide sequence ID" value="NZ_CP040818.1"/>
</dbReference>